<name>A0A1F7GXC1_9BACT</name>
<feature type="transmembrane region" description="Helical" evidence="1">
    <location>
        <begin position="93"/>
        <end position="112"/>
    </location>
</feature>
<feature type="transmembrane region" description="Helical" evidence="1">
    <location>
        <begin position="365"/>
        <end position="386"/>
    </location>
</feature>
<dbReference type="AlphaFoldDB" id="A0A1F7GXC1"/>
<protein>
    <recommendedName>
        <fullName evidence="4">Glycosyltransferase RgtA/B/C/D-like domain-containing protein</fullName>
    </recommendedName>
</protein>
<comment type="caution">
    <text evidence="2">The sequence shown here is derived from an EMBL/GenBank/DDBJ whole genome shotgun (WGS) entry which is preliminary data.</text>
</comment>
<evidence type="ECO:0000256" key="1">
    <source>
        <dbReference type="SAM" id="Phobius"/>
    </source>
</evidence>
<feature type="transmembrane region" description="Helical" evidence="1">
    <location>
        <begin position="146"/>
        <end position="165"/>
    </location>
</feature>
<feature type="transmembrane region" description="Helical" evidence="1">
    <location>
        <begin position="119"/>
        <end position="140"/>
    </location>
</feature>
<organism evidence="2 3">
    <name type="scientific">Candidatus Roizmanbacteria bacterium RIFCSPHIGHO2_02_FULL_37_24</name>
    <dbReference type="NCBI Taxonomy" id="1802037"/>
    <lineage>
        <taxon>Bacteria</taxon>
        <taxon>Candidatus Roizmaniibacteriota</taxon>
    </lineage>
</organism>
<evidence type="ECO:0000313" key="2">
    <source>
        <dbReference type="EMBL" id="OGK23186.1"/>
    </source>
</evidence>
<proteinExistence type="predicted"/>
<sequence length="540" mass="63135">MSSIKNTLQKIKKYHKFTAIILIFIVVFDFGYLLETGIWVNYYHHNFMIGTINDLLQGKHLLIDTFNQYGLFYPFILFLVFRTVLQFSYMNLYLAFMIGTVMYFAILYFFILLITKKNLLSLVGLLVSMGVVMTFNFPTFPFSENYVWPGSIPLRYFFDALVFLLVLKNRNFASRKLHFLTSGVVAFAVFYNLETGISLSIAYMFLLFTYVITKPLPLIKKVRYCLELSLPFLISAISIALFFSIYTYAQTSLMPDWALFWRFPLLYGAGLSNANTPVVGWHLYHLTVYFSVVTLYIFRTLFLKQSINWKWRVLTAYAFYGLFLLNYYMSRSYNSNLTLVSIPVIVLTIAFAGEKFTNAKKEVTFTRLISIVIIVSLTIGSIYFTMGRLKRRVYGLETYKTTKKYPGNRGFIMVSYSEQEDFTANDLLKSVAEIKKLTPHQKKILLFSRFDVLILVMSEKTHIISYPMHEQIYTLSELESMKKYLLHLPEKPEYIFIDTKNPLSTPPTSYNNAKELFETVKPYYSFYKKVGILDVYRLKQ</sequence>
<feature type="transmembrane region" description="Helical" evidence="1">
    <location>
        <begin position="20"/>
        <end position="40"/>
    </location>
</feature>
<keyword evidence="1" id="KW-0812">Transmembrane</keyword>
<feature type="transmembrane region" description="Helical" evidence="1">
    <location>
        <begin position="61"/>
        <end position="81"/>
    </location>
</feature>
<feature type="transmembrane region" description="Helical" evidence="1">
    <location>
        <begin position="281"/>
        <end position="299"/>
    </location>
</feature>
<keyword evidence="1" id="KW-0472">Membrane</keyword>
<feature type="transmembrane region" description="Helical" evidence="1">
    <location>
        <begin position="228"/>
        <end position="249"/>
    </location>
</feature>
<gene>
    <name evidence="2" type="ORF">A3C24_00825</name>
</gene>
<evidence type="ECO:0008006" key="4">
    <source>
        <dbReference type="Google" id="ProtNLM"/>
    </source>
</evidence>
<feature type="transmembrane region" description="Helical" evidence="1">
    <location>
        <begin position="335"/>
        <end position="353"/>
    </location>
</feature>
<accession>A0A1F7GXC1</accession>
<dbReference type="EMBL" id="MFZM01000024">
    <property type="protein sequence ID" value="OGK23186.1"/>
    <property type="molecule type" value="Genomic_DNA"/>
</dbReference>
<keyword evidence="1" id="KW-1133">Transmembrane helix</keyword>
<dbReference type="Proteomes" id="UP000177159">
    <property type="component" value="Unassembled WGS sequence"/>
</dbReference>
<evidence type="ECO:0000313" key="3">
    <source>
        <dbReference type="Proteomes" id="UP000177159"/>
    </source>
</evidence>
<reference evidence="2 3" key="1">
    <citation type="journal article" date="2016" name="Nat. Commun.">
        <title>Thousands of microbial genomes shed light on interconnected biogeochemical processes in an aquifer system.</title>
        <authorList>
            <person name="Anantharaman K."/>
            <person name="Brown C.T."/>
            <person name="Hug L.A."/>
            <person name="Sharon I."/>
            <person name="Castelle C.J."/>
            <person name="Probst A.J."/>
            <person name="Thomas B.C."/>
            <person name="Singh A."/>
            <person name="Wilkins M.J."/>
            <person name="Karaoz U."/>
            <person name="Brodie E.L."/>
            <person name="Williams K.H."/>
            <person name="Hubbard S.S."/>
            <person name="Banfield J.F."/>
        </authorList>
    </citation>
    <scope>NUCLEOTIDE SEQUENCE [LARGE SCALE GENOMIC DNA]</scope>
</reference>